<comment type="similarity">
    <text evidence="3 11">Belongs to the peptidase M50B family.</text>
</comment>
<keyword evidence="10 11" id="KW-0472">Membrane</keyword>
<keyword evidence="9 11" id="KW-0482">Metalloprotease</keyword>
<name>A0ABW8NDT8_9GAMM</name>
<keyword evidence="11" id="KW-0479">Metal-binding</keyword>
<dbReference type="Pfam" id="PF02163">
    <property type="entry name" value="Peptidase_M50"/>
    <property type="match status" value="1"/>
</dbReference>
<dbReference type="GO" id="GO:0008237">
    <property type="term" value="F:metallopeptidase activity"/>
    <property type="evidence" value="ECO:0007669"/>
    <property type="project" value="UniProtKB-KW"/>
</dbReference>
<dbReference type="SUPFAM" id="SSF50156">
    <property type="entry name" value="PDZ domain-like"/>
    <property type="match status" value="2"/>
</dbReference>
<sequence>MTILWFIVAISVLVVVHEYGHFWAARRCGVQVLRFSVGFGNPLFSVRDKYGTEYSVAPLPLGGYVKMLDEREAEVPAHLKDQSFNSKSVSQRNFIAAAGPFANFIFAILAYWVLFMVGTTGVISDVGRVVDDSPAAVAGIEAGDRIVAVDGYQTTTWEDVNWRLINHLGESGHIALTLEDSNRIQRPVQLAIQNWLSDSDQPDPMGSLGIQPRQLEVPALVGSVVEGSAAEQAGFLPGDKVVAVDGMAIKDWFAWVELVQQRAGVELQVEVLRDGNRQMLTLLPGSRTLDDGRQIGFAGVGTVQPEVPPEWLSTSSADPLTAMLRATGKTWDLITFTLDSLWKMLAGDLSVKNLSGPITIAKVAGVSASGGLESFIQFLALLSVSLGVLNLLPVPMLDGGHILFNLAEAVTGKPLPERVQTVAMQMGIVMLFSLMAVAFYNDIGRL</sequence>
<keyword evidence="4" id="KW-0645">Protease</keyword>
<dbReference type="Gene3D" id="2.30.42.10">
    <property type="match status" value="2"/>
</dbReference>
<dbReference type="EC" id="3.4.24.-" evidence="11"/>
<dbReference type="EMBL" id="JBBKTX010000002">
    <property type="protein sequence ID" value="MFK4751100.1"/>
    <property type="molecule type" value="Genomic_DNA"/>
</dbReference>
<evidence type="ECO:0000256" key="8">
    <source>
        <dbReference type="ARBA" id="ARBA00022989"/>
    </source>
</evidence>
<keyword evidence="6 11" id="KW-0378">Hydrolase</keyword>
<feature type="transmembrane region" description="Helical" evidence="11">
    <location>
        <begin position="375"/>
        <end position="396"/>
    </location>
</feature>
<accession>A0ABW8NDT8</accession>
<dbReference type="PANTHER" id="PTHR42837">
    <property type="entry name" value="REGULATOR OF SIGMA-E PROTEASE RSEP"/>
    <property type="match status" value="1"/>
</dbReference>
<feature type="domain" description="PDZ" evidence="12">
    <location>
        <begin position="110"/>
        <end position="182"/>
    </location>
</feature>
<keyword evidence="8 11" id="KW-1133">Transmembrane helix</keyword>
<keyword evidence="5 11" id="KW-0812">Transmembrane</keyword>
<dbReference type="InterPro" id="IPR004387">
    <property type="entry name" value="Pept_M50_Zn"/>
</dbReference>
<proteinExistence type="inferred from homology"/>
<dbReference type="Proteomes" id="UP001620597">
    <property type="component" value="Unassembled WGS sequence"/>
</dbReference>
<dbReference type="InterPro" id="IPR008915">
    <property type="entry name" value="Peptidase_M50"/>
</dbReference>
<gene>
    <name evidence="13" type="primary">rseP</name>
    <name evidence="13" type="ORF">WG929_01640</name>
</gene>
<dbReference type="InterPro" id="IPR041489">
    <property type="entry name" value="PDZ_6"/>
</dbReference>
<comment type="cofactor">
    <cofactor evidence="1 11">
        <name>Zn(2+)</name>
        <dbReference type="ChEBI" id="CHEBI:29105"/>
    </cofactor>
</comment>
<evidence type="ECO:0000259" key="12">
    <source>
        <dbReference type="SMART" id="SM00228"/>
    </source>
</evidence>
<protein>
    <recommendedName>
        <fullName evidence="11">Zinc metalloprotease</fullName>
        <ecNumber evidence="11">3.4.24.-</ecNumber>
    </recommendedName>
</protein>
<dbReference type="CDD" id="cd06163">
    <property type="entry name" value="S2P-M50_PDZ_RseP-like"/>
    <property type="match status" value="2"/>
</dbReference>
<evidence type="ECO:0000256" key="7">
    <source>
        <dbReference type="ARBA" id="ARBA00022833"/>
    </source>
</evidence>
<comment type="subcellular location">
    <subcellularLocation>
        <location evidence="2">Membrane</location>
        <topology evidence="2">Multi-pass membrane protein</topology>
    </subcellularLocation>
</comment>
<evidence type="ECO:0000256" key="11">
    <source>
        <dbReference type="RuleBase" id="RU362031"/>
    </source>
</evidence>
<dbReference type="SMART" id="SM00228">
    <property type="entry name" value="PDZ"/>
    <property type="match status" value="2"/>
</dbReference>
<dbReference type="Pfam" id="PF17820">
    <property type="entry name" value="PDZ_6"/>
    <property type="match status" value="2"/>
</dbReference>
<evidence type="ECO:0000256" key="3">
    <source>
        <dbReference type="ARBA" id="ARBA00007931"/>
    </source>
</evidence>
<keyword evidence="14" id="KW-1185">Reference proteome</keyword>
<organism evidence="13 14">
    <name type="scientific">Oceanobacter antarcticus</name>
    <dbReference type="NCBI Taxonomy" id="3133425"/>
    <lineage>
        <taxon>Bacteria</taxon>
        <taxon>Pseudomonadati</taxon>
        <taxon>Pseudomonadota</taxon>
        <taxon>Gammaproteobacteria</taxon>
        <taxon>Oceanospirillales</taxon>
        <taxon>Oceanospirillaceae</taxon>
        <taxon>Oceanobacter</taxon>
    </lineage>
</organism>
<feature type="transmembrane region" description="Helical" evidence="11">
    <location>
        <begin position="94"/>
        <end position="114"/>
    </location>
</feature>
<evidence type="ECO:0000313" key="13">
    <source>
        <dbReference type="EMBL" id="MFK4751100.1"/>
    </source>
</evidence>
<dbReference type="InterPro" id="IPR036034">
    <property type="entry name" value="PDZ_sf"/>
</dbReference>
<evidence type="ECO:0000256" key="10">
    <source>
        <dbReference type="ARBA" id="ARBA00023136"/>
    </source>
</evidence>
<evidence type="ECO:0000256" key="9">
    <source>
        <dbReference type="ARBA" id="ARBA00023049"/>
    </source>
</evidence>
<dbReference type="PANTHER" id="PTHR42837:SF2">
    <property type="entry name" value="MEMBRANE METALLOPROTEASE ARASP2, CHLOROPLASTIC-RELATED"/>
    <property type="match status" value="1"/>
</dbReference>
<dbReference type="RefSeq" id="WP_416204621.1">
    <property type="nucleotide sequence ID" value="NZ_JBBKTX010000002.1"/>
</dbReference>
<comment type="caution">
    <text evidence="13">The sequence shown here is derived from an EMBL/GenBank/DDBJ whole genome shotgun (WGS) entry which is preliminary data.</text>
</comment>
<evidence type="ECO:0000256" key="4">
    <source>
        <dbReference type="ARBA" id="ARBA00022670"/>
    </source>
</evidence>
<evidence type="ECO:0000313" key="14">
    <source>
        <dbReference type="Proteomes" id="UP001620597"/>
    </source>
</evidence>
<keyword evidence="7 11" id="KW-0862">Zinc</keyword>
<evidence type="ECO:0000256" key="5">
    <source>
        <dbReference type="ARBA" id="ARBA00022692"/>
    </source>
</evidence>
<feature type="transmembrane region" description="Helical" evidence="11">
    <location>
        <begin position="422"/>
        <end position="440"/>
    </location>
</feature>
<dbReference type="InterPro" id="IPR001478">
    <property type="entry name" value="PDZ"/>
</dbReference>
<evidence type="ECO:0000256" key="2">
    <source>
        <dbReference type="ARBA" id="ARBA00004141"/>
    </source>
</evidence>
<evidence type="ECO:0000256" key="1">
    <source>
        <dbReference type="ARBA" id="ARBA00001947"/>
    </source>
</evidence>
<feature type="domain" description="PDZ" evidence="12">
    <location>
        <begin position="206"/>
        <end position="275"/>
    </location>
</feature>
<evidence type="ECO:0000256" key="6">
    <source>
        <dbReference type="ARBA" id="ARBA00022801"/>
    </source>
</evidence>
<reference evidence="13 14" key="1">
    <citation type="submission" date="2024-03" db="EMBL/GenBank/DDBJ databases">
        <title>High-quality draft genome sequence of Oceanobacter sp. wDCs-4.</title>
        <authorList>
            <person name="Dong C."/>
        </authorList>
    </citation>
    <scope>NUCLEOTIDE SEQUENCE [LARGE SCALE GENOMIC DNA]</scope>
    <source>
        <strain evidence="14">wDCs-4</strain>
    </source>
</reference>
<dbReference type="NCBIfam" id="TIGR00054">
    <property type="entry name" value="RIP metalloprotease RseP"/>
    <property type="match status" value="1"/>
</dbReference>